<dbReference type="SMART" id="SM00228">
    <property type="entry name" value="PDZ"/>
    <property type="match status" value="1"/>
</dbReference>
<evidence type="ECO:0000313" key="6">
    <source>
        <dbReference type="EMBL" id="QNA44570.1"/>
    </source>
</evidence>
<keyword evidence="2" id="KW-0645">Protease</keyword>
<dbReference type="CDD" id="cd07560">
    <property type="entry name" value="Peptidase_S41_CPP"/>
    <property type="match status" value="1"/>
</dbReference>
<dbReference type="InterPro" id="IPR004447">
    <property type="entry name" value="Peptidase_S41A"/>
</dbReference>
<feature type="domain" description="PDZ" evidence="5">
    <location>
        <begin position="226"/>
        <end position="286"/>
    </location>
</feature>
<dbReference type="InterPro" id="IPR005151">
    <property type="entry name" value="Tail-specific_protease"/>
</dbReference>
<dbReference type="KEGG" id="lacs:H4075_21345"/>
<dbReference type="GO" id="GO:0004175">
    <property type="term" value="F:endopeptidase activity"/>
    <property type="evidence" value="ECO:0007669"/>
    <property type="project" value="TreeGrafter"/>
</dbReference>
<dbReference type="InterPro" id="IPR029045">
    <property type="entry name" value="ClpP/crotonase-like_dom_sf"/>
</dbReference>
<dbReference type="Pfam" id="PF03572">
    <property type="entry name" value="Peptidase_S41"/>
    <property type="match status" value="1"/>
</dbReference>
<evidence type="ECO:0000256" key="2">
    <source>
        <dbReference type="ARBA" id="ARBA00022670"/>
    </source>
</evidence>
<dbReference type="Gene3D" id="3.90.226.10">
    <property type="entry name" value="2-enoyl-CoA Hydratase, Chain A, domain 1"/>
    <property type="match status" value="1"/>
</dbReference>
<dbReference type="RefSeq" id="WP_182802883.1">
    <property type="nucleotide sequence ID" value="NZ_CP060007.1"/>
</dbReference>
<comment type="similarity">
    <text evidence="1">Belongs to the peptidase S41A family.</text>
</comment>
<dbReference type="InterPro" id="IPR036034">
    <property type="entry name" value="PDZ_sf"/>
</dbReference>
<dbReference type="SUPFAM" id="SSF50156">
    <property type="entry name" value="PDZ domain-like"/>
    <property type="match status" value="1"/>
</dbReference>
<dbReference type="SUPFAM" id="SSF52096">
    <property type="entry name" value="ClpP/crotonase"/>
    <property type="match status" value="1"/>
</dbReference>
<sequence>MKGLLLILLFVTNIFTVRAQDFPKAMQQAFLITRMVEKFHIQPKPLNDAFSQYLFQQFIAAADKDHLIFQADDIATLSAFRNTLDEEILQRKTNFLQTAASIMKKRVRENDSLIQLICKTPFNFSAPDKIVLKDDSSFSVSVTAKQQKLYKQVKWQTLDLITDILAEFPERATQKKLIDSLENVFRKRIQTSSQKKMTTAQVPGRNEEVISNLFCKVLANCYDPHTVFLPEEEKESFDEGVGQTPKRFGFELDQDENGDVVIDRLQPGSSAFKSGAINPGDKIVAIQEPGKQVVQTGTSAMLVVDSVMSEMKSDKLLVTVKKPDGTTRVVTLYKERFSTEEDEEDVVQGYVLKGTKNIGYISIPDFYFDWENTSAGINGCANDVAKEIIKLKKENIEGLIIDIRFNGGGSLQEAVDLAGIFIDGGPVAQLKTKEPKPYTLKDVNSGRIFDGPLLVMVNGYSASASETFSATMQDYNRAVIAGTTTYGKSTGQIIFPLDTTVTNETFSKVKAESYLKITTSALYRLTGTTAQQQGVQPDVVLPDLLQSIGEKEKDKTTSFKLTSIEPNKYYKPLAATGKEKLTQVALSTTDTSTYFKKVKEYVLWLKSIEQLKEISLKLDDMLMLKKKQQEYILFFEEYQPASVFTVDNHQLRKQRLKASEWLTESDEETKELISTDPYIQICYQLVMQMTTK</sequence>
<dbReference type="GO" id="GO:0006508">
    <property type="term" value="P:proteolysis"/>
    <property type="evidence" value="ECO:0007669"/>
    <property type="project" value="UniProtKB-KW"/>
</dbReference>
<organism evidence="6 7">
    <name type="scientific">Lacibacter sediminis</name>
    <dbReference type="NCBI Taxonomy" id="2760713"/>
    <lineage>
        <taxon>Bacteria</taxon>
        <taxon>Pseudomonadati</taxon>
        <taxon>Bacteroidota</taxon>
        <taxon>Chitinophagia</taxon>
        <taxon>Chitinophagales</taxon>
        <taxon>Chitinophagaceae</taxon>
        <taxon>Lacibacter</taxon>
    </lineage>
</organism>
<evidence type="ECO:0000313" key="7">
    <source>
        <dbReference type="Proteomes" id="UP000515344"/>
    </source>
</evidence>
<evidence type="ECO:0000259" key="5">
    <source>
        <dbReference type="PROSITE" id="PS50106"/>
    </source>
</evidence>
<dbReference type="GO" id="GO:0007165">
    <property type="term" value="P:signal transduction"/>
    <property type="evidence" value="ECO:0007669"/>
    <property type="project" value="TreeGrafter"/>
</dbReference>
<dbReference type="InterPro" id="IPR040573">
    <property type="entry name" value="TSP_N"/>
</dbReference>
<reference evidence="7" key="1">
    <citation type="submission" date="2020-08" db="EMBL/GenBank/DDBJ databases">
        <title>Lacibacter sp. S13-6-6 genome sequencing.</title>
        <authorList>
            <person name="Jin L."/>
        </authorList>
    </citation>
    <scope>NUCLEOTIDE SEQUENCE [LARGE SCALE GENOMIC DNA]</scope>
    <source>
        <strain evidence="7">S13-6-6</strain>
    </source>
</reference>
<gene>
    <name evidence="6" type="ORF">H4075_21345</name>
</gene>
<dbReference type="Gene3D" id="2.30.42.10">
    <property type="match status" value="1"/>
</dbReference>
<dbReference type="Pfam" id="PF17804">
    <property type="entry name" value="TSP_NTD"/>
    <property type="match status" value="1"/>
</dbReference>
<evidence type="ECO:0000256" key="3">
    <source>
        <dbReference type="ARBA" id="ARBA00022801"/>
    </source>
</evidence>
<dbReference type="GO" id="GO:0030288">
    <property type="term" value="C:outer membrane-bounded periplasmic space"/>
    <property type="evidence" value="ECO:0007669"/>
    <property type="project" value="TreeGrafter"/>
</dbReference>
<dbReference type="PANTHER" id="PTHR32060">
    <property type="entry name" value="TAIL-SPECIFIC PROTEASE"/>
    <property type="match status" value="1"/>
</dbReference>
<keyword evidence="4" id="KW-0720">Serine protease</keyword>
<accession>A0A7G5XGG7</accession>
<keyword evidence="7" id="KW-1185">Reference proteome</keyword>
<dbReference type="Proteomes" id="UP000515344">
    <property type="component" value="Chromosome"/>
</dbReference>
<dbReference type="InterPro" id="IPR001478">
    <property type="entry name" value="PDZ"/>
</dbReference>
<dbReference type="SMART" id="SM00245">
    <property type="entry name" value="TSPc"/>
    <property type="match status" value="1"/>
</dbReference>
<dbReference type="Pfam" id="PF00595">
    <property type="entry name" value="PDZ"/>
    <property type="match status" value="1"/>
</dbReference>
<dbReference type="GO" id="GO:0008236">
    <property type="term" value="F:serine-type peptidase activity"/>
    <property type="evidence" value="ECO:0007669"/>
    <property type="project" value="UniProtKB-KW"/>
</dbReference>
<protein>
    <submittedName>
        <fullName evidence="6">PDZ domain-containing protein</fullName>
    </submittedName>
</protein>
<dbReference type="EMBL" id="CP060007">
    <property type="protein sequence ID" value="QNA44570.1"/>
    <property type="molecule type" value="Genomic_DNA"/>
</dbReference>
<evidence type="ECO:0000256" key="1">
    <source>
        <dbReference type="ARBA" id="ARBA00009179"/>
    </source>
</evidence>
<dbReference type="AlphaFoldDB" id="A0A7G5XGG7"/>
<keyword evidence="3" id="KW-0378">Hydrolase</keyword>
<proteinExistence type="inferred from homology"/>
<dbReference type="PANTHER" id="PTHR32060:SF22">
    <property type="entry name" value="CARBOXYL-TERMINAL-PROCESSING PEPTIDASE 3, CHLOROPLASTIC"/>
    <property type="match status" value="1"/>
</dbReference>
<dbReference type="PROSITE" id="PS50106">
    <property type="entry name" value="PDZ"/>
    <property type="match status" value="1"/>
</dbReference>
<evidence type="ECO:0000256" key="4">
    <source>
        <dbReference type="ARBA" id="ARBA00022825"/>
    </source>
</evidence>
<name>A0A7G5XGG7_9BACT</name>